<protein>
    <submittedName>
        <fullName evidence="2">Putative motility protein</fullName>
    </submittedName>
</protein>
<feature type="region of interest" description="Disordered" evidence="1">
    <location>
        <begin position="48"/>
        <end position="67"/>
    </location>
</feature>
<gene>
    <name evidence="2" type="ORF">SAMN05192555_11751</name>
</gene>
<evidence type="ECO:0000313" key="2">
    <source>
        <dbReference type="EMBL" id="SDM68641.1"/>
    </source>
</evidence>
<reference evidence="3" key="1">
    <citation type="submission" date="2016-10" db="EMBL/GenBank/DDBJ databases">
        <authorList>
            <person name="Varghese N."/>
            <person name="Submissions S."/>
        </authorList>
    </citation>
    <scope>NUCLEOTIDE SEQUENCE [LARGE SCALE GENOMIC DNA]</scope>
    <source>
        <strain evidence="3">AAP</strain>
    </source>
</reference>
<dbReference type="EMBL" id="FNGH01000017">
    <property type="protein sequence ID" value="SDM68641.1"/>
    <property type="molecule type" value="Genomic_DNA"/>
</dbReference>
<dbReference type="STRING" id="48727.SAMN05192555_11751"/>
<sequence>MDPAVNSAVSESLVLQQAQAAQQAQMQVFREALDTQQQQVTALMESASAEPQLASEGHIGTLINTTA</sequence>
<dbReference type="InterPro" id="IPR025906">
    <property type="entry name" value="YjfB_motility"/>
</dbReference>
<name>A0A1G9V920_9GAMM</name>
<evidence type="ECO:0000313" key="3">
    <source>
        <dbReference type="Proteomes" id="UP000199107"/>
    </source>
</evidence>
<dbReference type="AlphaFoldDB" id="A0A1G9V920"/>
<evidence type="ECO:0000256" key="1">
    <source>
        <dbReference type="SAM" id="MobiDB-lite"/>
    </source>
</evidence>
<proteinExistence type="predicted"/>
<keyword evidence="3" id="KW-1185">Reference proteome</keyword>
<dbReference type="Proteomes" id="UP000199107">
    <property type="component" value="Unassembled WGS sequence"/>
</dbReference>
<dbReference type="RefSeq" id="WP_089660227.1">
    <property type="nucleotide sequence ID" value="NZ_FNGH01000017.1"/>
</dbReference>
<dbReference type="OrthoDB" id="6169687at2"/>
<accession>A0A1G9V920</accession>
<organism evidence="2 3">
    <name type="scientific">Franzmannia pantelleriensis</name>
    <dbReference type="NCBI Taxonomy" id="48727"/>
    <lineage>
        <taxon>Bacteria</taxon>
        <taxon>Pseudomonadati</taxon>
        <taxon>Pseudomonadota</taxon>
        <taxon>Gammaproteobacteria</taxon>
        <taxon>Oceanospirillales</taxon>
        <taxon>Halomonadaceae</taxon>
        <taxon>Franzmannia</taxon>
    </lineage>
</organism>
<dbReference type="Pfam" id="PF14070">
    <property type="entry name" value="YjfB_motility"/>
    <property type="match status" value="1"/>
</dbReference>